<evidence type="ECO:0000313" key="2">
    <source>
        <dbReference type="Proteomes" id="UP000553981"/>
    </source>
</evidence>
<gene>
    <name evidence="1" type="ORF">HHJ67_07165</name>
</gene>
<evidence type="ECO:0000313" key="1">
    <source>
        <dbReference type="EMBL" id="NMW87530.1"/>
    </source>
</evidence>
<dbReference type="GeneID" id="55565455"/>
<protein>
    <submittedName>
        <fullName evidence="1">DivIVA domain-containing protein</fullName>
    </submittedName>
</protein>
<dbReference type="EMBL" id="JABCUI010000003">
    <property type="protein sequence ID" value="NMW87530.1"/>
    <property type="molecule type" value="Genomic_DNA"/>
</dbReference>
<name>A0A7Y0UI81_9ACTO</name>
<proteinExistence type="predicted"/>
<dbReference type="RefSeq" id="WP_004007122.1">
    <property type="nucleotide sequence ID" value="NZ_CAMYEK010000012.1"/>
</dbReference>
<dbReference type="OMA" id="YGYNAKQ"/>
<accession>A0A7Y0UI81</accession>
<dbReference type="InterPro" id="IPR019933">
    <property type="entry name" value="DivIVA_domain"/>
</dbReference>
<dbReference type="InterPro" id="IPR019932">
    <property type="entry name" value="CHP03543"/>
</dbReference>
<organism evidence="1 2">
    <name type="scientific">Mobiluncus curtisii</name>
    <dbReference type="NCBI Taxonomy" id="2051"/>
    <lineage>
        <taxon>Bacteria</taxon>
        <taxon>Bacillati</taxon>
        <taxon>Actinomycetota</taxon>
        <taxon>Actinomycetes</taxon>
        <taxon>Actinomycetales</taxon>
        <taxon>Actinomycetaceae</taxon>
        <taxon>Mobiluncus</taxon>
    </lineage>
</organism>
<dbReference type="NCBIfam" id="TIGR03543">
    <property type="entry name" value="divI1A_rptt_fam"/>
    <property type="match status" value="1"/>
</dbReference>
<dbReference type="NCBIfam" id="TIGR03544">
    <property type="entry name" value="DivI1A_domain"/>
    <property type="match status" value="1"/>
</dbReference>
<sequence>MERQRKGRNVSDTTFRTAKLLGKGYDRNQVDKFLAKARSAYEGNGGPANFGAAQVRAQGFNVVRGGYNFVEVDAAMDRLESAFVARARADHIAVNGQKAWMSLVAEQATTLYPRLLRPVGKRFAHPQGRQRGYRIEDVDALLDRLVAYFDENKPLTSKEIRDSVFAEAKGTRAYLEGPVDAYLARAVEVLLAVE</sequence>
<dbReference type="AlphaFoldDB" id="A0A7Y0UI81"/>
<comment type="caution">
    <text evidence="1">The sequence shown here is derived from an EMBL/GenBank/DDBJ whole genome shotgun (WGS) entry which is preliminary data.</text>
</comment>
<dbReference type="Proteomes" id="UP000553981">
    <property type="component" value="Unassembled WGS sequence"/>
</dbReference>
<reference evidence="1 2" key="1">
    <citation type="submission" date="2020-04" db="EMBL/GenBank/DDBJ databases">
        <title>Antimicrobial susceptibility and clonality of vaginal-derived multi-drug resistant Mobiluncus isolates in China.</title>
        <authorList>
            <person name="Zhang X."/>
        </authorList>
    </citation>
    <scope>NUCLEOTIDE SEQUENCE [LARGE SCALE GENOMIC DNA]</scope>
    <source>
        <strain evidence="1 2">19</strain>
    </source>
</reference>